<dbReference type="Proteomes" id="UP001372338">
    <property type="component" value="Unassembled WGS sequence"/>
</dbReference>
<feature type="compositionally biased region" description="Polar residues" evidence="1">
    <location>
        <begin position="76"/>
        <end position="85"/>
    </location>
</feature>
<feature type="compositionally biased region" description="Basic and acidic residues" evidence="1">
    <location>
        <begin position="91"/>
        <end position="100"/>
    </location>
</feature>
<gene>
    <name evidence="2" type="ORF">RIF29_45424</name>
</gene>
<dbReference type="EMBL" id="JAYWIO010000036">
    <property type="protein sequence ID" value="KAK7236557.1"/>
    <property type="molecule type" value="Genomic_DNA"/>
</dbReference>
<keyword evidence="3" id="KW-1185">Reference proteome</keyword>
<evidence type="ECO:0000313" key="2">
    <source>
        <dbReference type="EMBL" id="KAK7236557.1"/>
    </source>
</evidence>
<sequence length="161" mass="18314">MEILGRGGTRHLLNNTKNKAIPCPREKVVMIAMNAALEDVYKKTEPIRRNKKHEIRGGKISDSELLDSMDGWREGPTTQARNVESTIIERGTTKRDRDQHLPSGSRQWIVNPPRAGSIPVVRPSINGPFVTETQDKPRKNLFFKSSRGFQTHPSNWYPIET</sequence>
<dbReference type="AlphaFoldDB" id="A0AAN9HLN9"/>
<name>A0AAN9HLN9_CROPI</name>
<proteinExistence type="predicted"/>
<feature type="region of interest" description="Disordered" evidence="1">
    <location>
        <begin position="56"/>
        <end position="122"/>
    </location>
</feature>
<evidence type="ECO:0000313" key="3">
    <source>
        <dbReference type="Proteomes" id="UP001372338"/>
    </source>
</evidence>
<accession>A0AAN9HLN9</accession>
<comment type="caution">
    <text evidence="2">The sequence shown here is derived from an EMBL/GenBank/DDBJ whole genome shotgun (WGS) entry which is preliminary data.</text>
</comment>
<evidence type="ECO:0000256" key="1">
    <source>
        <dbReference type="SAM" id="MobiDB-lite"/>
    </source>
</evidence>
<protein>
    <submittedName>
        <fullName evidence="2">Uncharacterized protein</fullName>
    </submittedName>
</protein>
<organism evidence="2 3">
    <name type="scientific">Crotalaria pallida</name>
    <name type="common">Smooth rattlebox</name>
    <name type="synonym">Crotalaria striata</name>
    <dbReference type="NCBI Taxonomy" id="3830"/>
    <lineage>
        <taxon>Eukaryota</taxon>
        <taxon>Viridiplantae</taxon>
        <taxon>Streptophyta</taxon>
        <taxon>Embryophyta</taxon>
        <taxon>Tracheophyta</taxon>
        <taxon>Spermatophyta</taxon>
        <taxon>Magnoliopsida</taxon>
        <taxon>eudicotyledons</taxon>
        <taxon>Gunneridae</taxon>
        <taxon>Pentapetalae</taxon>
        <taxon>rosids</taxon>
        <taxon>fabids</taxon>
        <taxon>Fabales</taxon>
        <taxon>Fabaceae</taxon>
        <taxon>Papilionoideae</taxon>
        <taxon>50 kb inversion clade</taxon>
        <taxon>genistoids sensu lato</taxon>
        <taxon>core genistoids</taxon>
        <taxon>Crotalarieae</taxon>
        <taxon>Crotalaria</taxon>
    </lineage>
</organism>
<reference evidence="2 3" key="1">
    <citation type="submission" date="2024-01" db="EMBL/GenBank/DDBJ databases">
        <title>The genomes of 5 underutilized Papilionoideae crops provide insights into root nodulation and disease resistanc.</title>
        <authorList>
            <person name="Yuan L."/>
        </authorList>
    </citation>
    <scope>NUCLEOTIDE SEQUENCE [LARGE SCALE GENOMIC DNA]</scope>
    <source>
        <strain evidence="2">ZHUSHIDOU_FW_LH</strain>
        <tissue evidence="2">Leaf</tissue>
    </source>
</reference>